<dbReference type="PANTHER" id="PTHR35400:SF3">
    <property type="entry name" value="SLL1072 PROTEIN"/>
    <property type="match status" value="1"/>
</dbReference>
<dbReference type="Pfam" id="PF05685">
    <property type="entry name" value="Uma2"/>
    <property type="match status" value="1"/>
</dbReference>
<keyword evidence="2" id="KW-0378">Hydrolase</keyword>
<reference evidence="2 3" key="1">
    <citation type="journal article" date="2014" name="Genome Announc.">
        <title>Draft Genome Sequence of Streptomyces fradiae ATCC 19609, a Strain Highly Sensitive to Antibiotics.</title>
        <authorList>
            <person name="Bekker O.B."/>
            <person name="Klimina K.M."/>
            <person name="Vatlin A.A."/>
            <person name="Zakharevich N.V."/>
            <person name="Kasianov A.S."/>
            <person name="Danilenko V.N."/>
        </authorList>
    </citation>
    <scope>NUCLEOTIDE SEQUENCE [LARGE SCALE GENOMIC DNA]</scope>
    <source>
        <strain evidence="2 3">ATCC 19609</strain>
    </source>
</reference>
<dbReference type="AlphaFoldDB" id="A0A3R7J8W8"/>
<accession>A0A3R7J8W8</accession>
<dbReference type="SUPFAM" id="SSF52980">
    <property type="entry name" value="Restriction endonuclease-like"/>
    <property type="match status" value="1"/>
</dbReference>
<evidence type="ECO:0000313" key="3">
    <source>
        <dbReference type="Proteomes" id="UP000028058"/>
    </source>
</evidence>
<dbReference type="InterPro" id="IPR012296">
    <property type="entry name" value="Nuclease_put_TT1808"/>
</dbReference>
<dbReference type="InterPro" id="IPR008538">
    <property type="entry name" value="Uma2"/>
</dbReference>
<keyword evidence="2" id="KW-0540">Nuclease</keyword>
<dbReference type="EMBL" id="JNAD02000001">
    <property type="protein sequence ID" value="RKM98852.1"/>
    <property type="molecule type" value="Genomic_DNA"/>
</dbReference>
<dbReference type="RefSeq" id="WP_043460128.1">
    <property type="nucleotide sequence ID" value="NZ_CP134822.1"/>
</dbReference>
<dbReference type="PANTHER" id="PTHR35400">
    <property type="entry name" value="SLR1083 PROTEIN"/>
    <property type="match status" value="1"/>
</dbReference>
<keyword evidence="3" id="KW-1185">Reference proteome</keyword>
<evidence type="ECO:0000259" key="1">
    <source>
        <dbReference type="Pfam" id="PF05685"/>
    </source>
</evidence>
<dbReference type="OrthoDB" id="4537149at2"/>
<dbReference type="Proteomes" id="UP000028058">
    <property type="component" value="Unassembled WGS sequence"/>
</dbReference>
<organism evidence="2 3">
    <name type="scientific">Streptomyces xinghaiensis</name>
    <dbReference type="NCBI Taxonomy" id="1038928"/>
    <lineage>
        <taxon>Bacteria</taxon>
        <taxon>Bacillati</taxon>
        <taxon>Actinomycetota</taxon>
        <taxon>Actinomycetes</taxon>
        <taxon>Kitasatosporales</taxon>
        <taxon>Streptomycetaceae</taxon>
        <taxon>Streptomyces</taxon>
    </lineage>
</organism>
<proteinExistence type="predicted"/>
<protein>
    <submittedName>
        <fullName evidence="2">Uma2 family endonuclease</fullName>
    </submittedName>
</protein>
<name>A0A3R7J8W8_9ACTN</name>
<dbReference type="Gene3D" id="3.90.1570.10">
    <property type="entry name" value="tt1808, chain A"/>
    <property type="match status" value="1"/>
</dbReference>
<sequence>MTSMLERPVTISDPVPVDFEELCRAVEELHLPDGYKAEIIRGKIVVSPWSRAYYWRPMKSLRRQLQPHAPEGHDADSAPFLFVFPRSARAYGPDLFVADEAAFEHRSPRIPGEALSLVAELTSVSTKDDDWAEKVAVYGRQVPVYLLVDMQAETATVFWDPSEQGYRSRTTVTFGEKLYVPKPFDFDLDTSEFHAPGQGGDSAS</sequence>
<feature type="domain" description="Putative restriction endonuclease" evidence="1">
    <location>
        <begin position="23"/>
        <end position="188"/>
    </location>
</feature>
<evidence type="ECO:0000313" key="2">
    <source>
        <dbReference type="EMBL" id="RKM98852.1"/>
    </source>
</evidence>
<dbReference type="GO" id="GO:0004519">
    <property type="term" value="F:endonuclease activity"/>
    <property type="evidence" value="ECO:0007669"/>
    <property type="project" value="UniProtKB-KW"/>
</dbReference>
<gene>
    <name evidence="2" type="ORF">SFRA_000940</name>
</gene>
<dbReference type="InterPro" id="IPR011335">
    <property type="entry name" value="Restrct_endonuc-II-like"/>
</dbReference>
<keyword evidence="2" id="KW-0255">Endonuclease</keyword>
<dbReference type="CDD" id="cd06260">
    <property type="entry name" value="DUF820-like"/>
    <property type="match status" value="1"/>
</dbReference>
<comment type="caution">
    <text evidence="2">The sequence shown here is derived from an EMBL/GenBank/DDBJ whole genome shotgun (WGS) entry which is preliminary data.</text>
</comment>